<keyword evidence="3 4" id="KW-0786">Thiamine pyrophosphate</keyword>
<keyword evidence="2 4" id="KW-0560">Oxidoreductase</keyword>
<evidence type="ECO:0000256" key="4">
    <source>
        <dbReference type="RuleBase" id="RU365014"/>
    </source>
</evidence>
<dbReference type="InterPro" id="IPR022593">
    <property type="entry name" value="Oxoisoval_DH_suAlpha_N_dom"/>
</dbReference>
<dbReference type="RefSeq" id="WP_311786108.1">
    <property type="nucleotide sequence ID" value="NZ_JALDYY010000003.1"/>
</dbReference>
<evidence type="ECO:0000259" key="6">
    <source>
        <dbReference type="Pfam" id="PF00676"/>
    </source>
</evidence>
<dbReference type="Pfam" id="PF12573">
    <property type="entry name" value="OxoDH_E1alpha_N"/>
    <property type="match status" value="1"/>
</dbReference>
<dbReference type="GO" id="GO:0003863">
    <property type="term" value="F:branched-chain 2-oxo acid dehydrogenase activity"/>
    <property type="evidence" value="ECO:0007669"/>
    <property type="project" value="UniProtKB-EC"/>
</dbReference>
<feature type="region of interest" description="Disordered" evidence="5">
    <location>
        <begin position="372"/>
        <end position="391"/>
    </location>
</feature>
<dbReference type="Pfam" id="PF00676">
    <property type="entry name" value="E1_dh"/>
    <property type="match status" value="1"/>
</dbReference>
<dbReference type="Gene3D" id="3.40.50.970">
    <property type="match status" value="1"/>
</dbReference>
<evidence type="ECO:0000256" key="3">
    <source>
        <dbReference type="ARBA" id="ARBA00023052"/>
    </source>
</evidence>
<dbReference type="AlphaFoldDB" id="A0AAE3U1N8"/>
<evidence type="ECO:0000313" key="9">
    <source>
        <dbReference type="Proteomes" id="UP001161580"/>
    </source>
</evidence>
<dbReference type="EC" id="1.2.4.4" evidence="4"/>
<organism evidence="8 9">
    <name type="scientific">Ferirhizobium litorale</name>
    <dbReference type="NCBI Taxonomy" id="2927786"/>
    <lineage>
        <taxon>Bacteria</taxon>
        <taxon>Pseudomonadati</taxon>
        <taxon>Pseudomonadota</taxon>
        <taxon>Alphaproteobacteria</taxon>
        <taxon>Hyphomicrobiales</taxon>
        <taxon>Rhizobiaceae</taxon>
        <taxon>Ferirhizobium</taxon>
    </lineage>
</organism>
<keyword evidence="9" id="KW-1185">Reference proteome</keyword>
<comment type="similarity">
    <text evidence="4">Belongs to the BCKDHA family.</text>
</comment>
<sequence>MNKYEPLSLSVPEPHCRPGDVPDFSDMEIPRAGTVARPPVDVDPQEIKDLAYTIIRVLNRDGDAVGPWAGTLTDEQLFAGLRHMMTLRAFDQRMTMAQRQGKTSFYMQNLGEEAIACAFRVALQPGDMNFPTYRQAGLLIAGDYPIVDMMNQIYSNEKDPLHGRQLPVLYSAREYGFFSISGNLTTQYIQAVGWAMASAIKNDTRIAVGWVGDGSTAESDFHAALVFASTYNAPVVLNIVNNQWAISTFQGIARGGSATFAARGLGFGIASLRVDGNDYLAVHAVAQWAADRARRNLGPTIIEHVTYRAGAHSTSDDPSAYRPKTESDVWPLGDPVLRLKNHLIRKGIWSDERHAQFEAEIMDTVMAAQREAESHGTLGVGGKPPPRDMFDDVYKEMPPHLVRQRQQSGV</sequence>
<dbReference type="GO" id="GO:0009083">
    <property type="term" value="P:branched-chain amino acid catabolic process"/>
    <property type="evidence" value="ECO:0007669"/>
    <property type="project" value="TreeGrafter"/>
</dbReference>
<dbReference type="EMBL" id="JALDYZ010000003">
    <property type="protein sequence ID" value="MDI7921867.1"/>
    <property type="molecule type" value="Genomic_DNA"/>
</dbReference>
<dbReference type="PANTHER" id="PTHR43380">
    <property type="entry name" value="2-OXOISOVALERATE DEHYDROGENASE SUBUNIT ALPHA, MITOCHONDRIAL"/>
    <property type="match status" value="1"/>
</dbReference>
<dbReference type="InterPro" id="IPR001017">
    <property type="entry name" value="DH_E1"/>
</dbReference>
<comment type="caution">
    <text evidence="8">The sequence shown here is derived from an EMBL/GenBank/DDBJ whole genome shotgun (WGS) entry which is preliminary data.</text>
</comment>
<evidence type="ECO:0000256" key="1">
    <source>
        <dbReference type="ARBA" id="ARBA00001964"/>
    </source>
</evidence>
<proteinExistence type="inferred from homology"/>
<name>A0AAE3U1N8_9HYPH</name>
<comment type="catalytic activity">
    <reaction evidence="4">
        <text>N(6)-[(R)-lipoyl]-L-lysyl-[protein] + 3-methyl-2-oxobutanoate + H(+) = N(6)-[(R)-S(8)-2-methylpropanoyldihydrolipoyl]-L-lysyl-[protein] + CO2</text>
        <dbReference type="Rhea" id="RHEA:13457"/>
        <dbReference type="Rhea" id="RHEA-COMP:10474"/>
        <dbReference type="Rhea" id="RHEA-COMP:10497"/>
        <dbReference type="ChEBI" id="CHEBI:11851"/>
        <dbReference type="ChEBI" id="CHEBI:15378"/>
        <dbReference type="ChEBI" id="CHEBI:16526"/>
        <dbReference type="ChEBI" id="CHEBI:83099"/>
        <dbReference type="ChEBI" id="CHEBI:83142"/>
        <dbReference type="EC" id="1.2.4.4"/>
    </reaction>
</comment>
<evidence type="ECO:0000259" key="7">
    <source>
        <dbReference type="Pfam" id="PF12573"/>
    </source>
</evidence>
<dbReference type="Proteomes" id="UP001161580">
    <property type="component" value="Unassembled WGS sequence"/>
</dbReference>
<feature type="domain" description="Dehydrogenase E1 component" evidence="6">
    <location>
        <begin position="83"/>
        <end position="378"/>
    </location>
</feature>
<evidence type="ECO:0000256" key="5">
    <source>
        <dbReference type="SAM" id="MobiDB-lite"/>
    </source>
</evidence>
<dbReference type="SUPFAM" id="SSF52518">
    <property type="entry name" value="Thiamin diphosphate-binding fold (THDP-binding)"/>
    <property type="match status" value="1"/>
</dbReference>
<comment type="function">
    <text evidence="4">The branched-chain alpha-keto dehydrogenase complex catalyzes the overall conversion of alpha-keto acids to acyl-CoA and CO(2). It contains multiple copies of three enzymatic components: branched-chain alpha-keto acid decarboxylase (E1), lipoamide acyltransferase (E2) and lipoamide dehydrogenase (E3).</text>
</comment>
<dbReference type="InterPro" id="IPR029061">
    <property type="entry name" value="THDP-binding"/>
</dbReference>
<dbReference type="InterPro" id="IPR050771">
    <property type="entry name" value="Alpha-ketoacid_DH_E1_comp"/>
</dbReference>
<evidence type="ECO:0000256" key="2">
    <source>
        <dbReference type="ARBA" id="ARBA00023002"/>
    </source>
</evidence>
<feature type="domain" description="2-oxoisovalerate dehydrogenase E1 alpha subunit N-terminal" evidence="7">
    <location>
        <begin position="5"/>
        <end position="45"/>
    </location>
</feature>
<accession>A0AAE3U1N8</accession>
<dbReference type="CDD" id="cd02000">
    <property type="entry name" value="TPP_E1_PDC_ADC_BCADC"/>
    <property type="match status" value="1"/>
</dbReference>
<comment type="cofactor">
    <cofactor evidence="1 4">
        <name>thiamine diphosphate</name>
        <dbReference type="ChEBI" id="CHEBI:58937"/>
    </cofactor>
</comment>
<dbReference type="PANTHER" id="PTHR43380:SF1">
    <property type="entry name" value="2-OXOISOVALERATE DEHYDROGENASE SUBUNIT ALPHA, MITOCHONDRIAL"/>
    <property type="match status" value="1"/>
</dbReference>
<gene>
    <name evidence="8" type="ORF">MRS75_07170</name>
</gene>
<reference evidence="8" key="1">
    <citation type="submission" date="2022-03" db="EMBL/GenBank/DDBJ databases">
        <title>Fererhizobium litorale gen. nov., sp. nov., isolated from sandy sediments of the Sea of Japan seashore.</title>
        <authorList>
            <person name="Romanenko L."/>
            <person name="Kurilenko V."/>
            <person name="Otstavnykh N."/>
            <person name="Svetashev V."/>
            <person name="Tekutyeva L."/>
            <person name="Isaeva M."/>
            <person name="Mikhailov V."/>
        </authorList>
    </citation>
    <scope>NUCLEOTIDE SEQUENCE</scope>
    <source>
        <strain evidence="8">KMM 9576</strain>
    </source>
</reference>
<evidence type="ECO:0000313" key="8">
    <source>
        <dbReference type="EMBL" id="MDI7921867.1"/>
    </source>
</evidence>
<protein>
    <recommendedName>
        <fullName evidence="4">2-oxoisovalerate dehydrogenase subunit alpha</fullName>
        <ecNumber evidence="4">1.2.4.4</ecNumber>
    </recommendedName>
    <alternativeName>
        <fullName evidence="4">Branched-chain alpha-keto acid dehydrogenase E1 component alpha chain</fullName>
    </alternativeName>
</protein>
<feature type="region of interest" description="Disordered" evidence="5">
    <location>
        <begin position="1"/>
        <end position="22"/>
    </location>
</feature>